<evidence type="ECO:0000313" key="8">
    <source>
        <dbReference type="Proteomes" id="UP000014104"/>
    </source>
</evidence>
<dbReference type="GO" id="GO:0003700">
    <property type="term" value="F:DNA-binding transcription factor activity"/>
    <property type="evidence" value="ECO:0007669"/>
    <property type="project" value="TreeGrafter"/>
</dbReference>
<organism evidence="7 9">
    <name type="scientific">Enterococcus avium ATCC 14025</name>
    <dbReference type="NCBI Taxonomy" id="1140002"/>
    <lineage>
        <taxon>Bacteria</taxon>
        <taxon>Bacillati</taxon>
        <taxon>Bacillota</taxon>
        <taxon>Bacilli</taxon>
        <taxon>Lactobacillales</taxon>
        <taxon>Enterococcaceae</taxon>
        <taxon>Enterococcus</taxon>
    </lineage>
</organism>
<feature type="domain" description="Transcriptional regulator LacI/GalR-like sensor" evidence="5">
    <location>
        <begin position="3"/>
        <end position="136"/>
    </location>
</feature>
<accession>A0AAV3J3S9</accession>
<reference evidence="6 8" key="1">
    <citation type="submission" date="2013-03" db="EMBL/GenBank/DDBJ databases">
        <title>The Genome Sequence of Enterococcus avium ATCC_14025 (Illumina only assembly).</title>
        <authorList>
            <consortium name="The Broad Institute Genomics Platform"/>
            <consortium name="The Broad Institute Genome Sequencing Center for Infectious Disease"/>
            <person name="Earl A."/>
            <person name="Russ C."/>
            <person name="Gilmore M."/>
            <person name="Surin D."/>
            <person name="Walker B."/>
            <person name="Young S."/>
            <person name="Zeng Q."/>
            <person name="Gargeya S."/>
            <person name="Fitzgerald M."/>
            <person name="Haas B."/>
            <person name="Abouelleil A."/>
            <person name="Allen A.W."/>
            <person name="Alvarado L."/>
            <person name="Arachchi H.M."/>
            <person name="Berlin A.M."/>
            <person name="Chapman S.B."/>
            <person name="Gainer-Dewar J."/>
            <person name="Goldberg J."/>
            <person name="Griggs A."/>
            <person name="Gujja S."/>
            <person name="Hansen M."/>
            <person name="Howarth C."/>
            <person name="Imamovic A."/>
            <person name="Ireland A."/>
            <person name="Larimer J."/>
            <person name="McCowan C."/>
            <person name="Murphy C."/>
            <person name="Pearson M."/>
            <person name="Poon T.W."/>
            <person name="Priest M."/>
            <person name="Roberts A."/>
            <person name="Saif S."/>
            <person name="Shea T."/>
            <person name="Sisk P."/>
            <person name="Sykes S."/>
            <person name="Wortman J."/>
            <person name="Nusbaum C."/>
            <person name="Birren B."/>
        </authorList>
    </citation>
    <scope>NUCLEOTIDE SEQUENCE [LARGE SCALE GENOMIC DNA]</scope>
    <source>
        <strain evidence="6 8">ATCC 14025</strain>
    </source>
</reference>
<dbReference type="InterPro" id="IPR028082">
    <property type="entry name" value="Peripla_BP_I"/>
</dbReference>
<evidence type="ECO:0000256" key="2">
    <source>
        <dbReference type="ARBA" id="ARBA00023015"/>
    </source>
</evidence>
<evidence type="ECO:0000313" key="9">
    <source>
        <dbReference type="Proteomes" id="UP000014107"/>
    </source>
</evidence>
<protein>
    <recommendedName>
        <fullName evidence="5">Transcriptional regulator LacI/GalR-like sensor domain-containing protein</fullName>
    </recommendedName>
</protein>
<dbReference type="PANTHER" id="PTHR30146">
    <property type="entry name" value="LACI-RELATED TRANSCRIPTIONAL REPRESSOR"/>
    <property type="match status" value="1"/>
</dbReference>
<name>A0AAV3J3S9_ENTAV</name>
<evidence type="ECO:0000313" key="6">
    <source>
        <dbReference type="EMBL" id="EOT47324.1"/>
    </source>
</evidence>
<sequence length="137" mass="15248">MVGFKDALKKNSLNFDDEKIIFATDVSSESFGSKLEAFLTNQPATDGLFAINDFIALESLIVLRKKHKKIPDDLKIIGFDDIPQDRYSSPTLSSIKQDTEKIALKAVESLLNLIDNKADRGQSFVIPVTLVTRESTE</sequence>
<dbReference type="GO" id="GO:0000976">
    <property type="term" value="F:transcription cis-regulatory region binding"/>
    <property type="evidence" value="ECO:0007669"/>
    <property type="project" value="TreeGrafter"/>
</dbReference>
<keyword evidence="1" id="KW-0678">Repressor</keyword>
<dbReference type="PANTHER" id="PTHR30146:SF95">
    <property type="entry name" value="RIBOSE OPERON REPRESSOR"/>
    <property type="match status" value="1"/>
</dbReference>
<dbReference type="Proteomes" id="UP000014107">
    <property type="component" value="Unassembled WGS sequence"/>
</dbReference>
<dbReference type="SUPFAM" id="SSF53822">
    <property type="entry name" value="Periplasmic binding protein-like I"/>
    <property type="match status" value="1"/>
</dbReference>
<keyword evidence="8" id="KW-1185">Reference proteome</keyword>
<evidence type="ECO:0000256" key="3">
    <source>
        <dbReference type="ARBA" id="ARBA00023125"/>
    </source>
</evidence>
<keyword evidence="3" id="KW-0238">DNA-binding</keyword>
<proteinExistence type="predicted"/>
<evidence type="ECO:0000313" key="7">
    <source>
        <dbReference type="EMBL" id="EOU26651.1"/>
    </source>
</evidence>
<dbReference type="Pfam" id="PF13377">
    <property type="entry name" value="Peripla_BP_3"/>
    <property type="match status" value="1"/>
</dbReference>
<dbReference type="EMBL" id="AHYV01000013">
    <property type="protein sequence ID" value="EOT47324.1"/>
    <property type="molecule type" value="Genomic_DNA"/>
</dbReference>
<evidence type="ECO:0000259" key="5">
    <source>
        <dbReference type="Pfam" id="PF13377"/>
    </source>
</evidence>
<dbReference type="EMBL" id="ASWL01000001">
    <property type="protein sequence ID" value="EOU26651.1"/>
    <property type="molecule type" value="Genomic_DNA"/>
</dbReference>
<gene>
    <name evidence="7" type="ORF">I570_00407</name>
    <name evidence="6" type="ORF">OMU_01693</name>
</gene>
<reference evidence="7 9" key="2">
    <citation type="submission" date="2013-03" db="EMBL/GenBank/DDBJ databases">
        <title>The Genome Sequence of Enterococcus avium ATCC_14025 (PacBio/Illumina hybrid assembly).</title>
        <authorList>
            <consortium name="The Broad Institute Genomics Platform"/>
            <consortium name="The Broad Institute Genome Sequencing Center for Infectious Disease"/>
            <person name="Earl A."/>
            <person name="Russ C."/>
            <person name="Gilmore M."/>
            <person name="Surin D."/>
            <person name="Walker B."/>
            <person name="Young S."/>
            <person name="Zeng Q."/>
            <person name="Gargeya S."/>
            <person name="Fitzgerald M."/>
            <person name="Haas B."/>
            <person name="Abouelleil A."/>
            <person name="Allen A.W."/>
            <person name="Alvarado L."/>
            <person name="Arachchi H.M."/>
            <person name="Berlin A.M."/>
            <person name="Chapman S.B."/>
            <person name="Gainer-Dewar J."/>
            <person name="Goldberg J."/>
            <person name="Griggs A."/>
            <person name="Gujja S."/>
            <person name="Hansen M."/>
            <person name="Howarth C."/>
            <person name="Imamovic A."/>
            <person name="Ireland A."/>
            <person name="Larimer J."/>
            <person name="McCowan C."/>
            <person name="Murphy C."/>
            <person name="Pearson M."/>
            <person name="Poon T.W."/>
            <person name="Priest M."/>
            <person name="Roberts A."/>
            <person name="Saif S."/>
            <person name="Shea T."/>
            <person name="Sisk P."/>
            <person name="Sykes S."/>
            <person name="Wortman J."/>
            <person name="Nusbaum C."/>
            <person name="Birren B."/>
        </authorList>
    </citation>
    <scope>NUCLEOTIDE SEQUENCE [LARGE SCALE GENOMIC DNA]</scope>
    <source>
        <strain evidence="7 9">ATCC 14025</strain>
    </source>
</reference>
<evidence type="ECO:0000256" key="1">
    <source>
        <dbReference type="ARBA" id="ARBA00022491"/>
    </source>
</evidence>
<evidence type="ECO:0000256" key="4">
    <source>
        <dbReference type="ARBA" id="ARBA00023163"/>
    </source>
</evidence>
<dbReference type="Proteomes" id="UP000014104">
    <property type="component" value="Unassembled WGS sequence"/>
</dbReference>
<dbReference type="AlphaFoldDB" id="A0AAV3J3S9"/>
<keyword evidence="2" id="KW-0805">Transcription regulation</keyword>
<dbReference type="Gene3D" id="3.40.50.2300">
    <property type="match status" value="1"/>
</dbReference>
<comment type="caution">
    <text evidence="7">The sequence shown here is derived from an EMBL/GenBank/DDBJ whole genome shotgun (WGS) entry which is preliminary data.</text>
</comment>
<dbReference type="InterPro" id="IPR046335">
    <property type="entry name" value="LacI/GalR-like_sensor"/>
</dbReference>
<keyword evidence="4" id="KW-0804">Transcription</keyword>